<evidence type="ECO:0000256" key="1">
    <source>
        <dbReference type="SAM" id="MobiDB-lite"/>
    </source>
</evidence>
<organism evidence="2">
    <name type="scientific">Drosophila melanogaster</name>
    <name type="common">Fruit fly</name>
    <dbReference type="NCBI Taxonomy" id="7227"/>
    <lineage>
        <taxon>Eukaryota</taxon>
        <taxon>Metazoa</taxon>
        <taxon>Ecdysozoa</taxon>
        <taxon>Arthropoda</taxon>
        <taxon>Hexapoda</taxon>
        <taxon>Insecta</taxon>
        <taxon>Pterygota</taxon>
        <taxon>Neoptera</taxon>
        <taxon>Endopterygota</taxon>
        <taxon>Diptera</taxon>
        <taxon>Brachycera</taxon>
        <taxon>Muscomorpha</taxon>
        <taxon>Ephydroidea</taxon>
        <taxon>Drosophilidae</taxon>
        <taxon>Drosophila</taxon>
        <taxon>Sophophora</taxon>
    </lineage>
</organism>
<feature type="region of interest" description="Disordered" evidence="1">
    <location>
        <begin position="38"/>
        <end position="117"/>
    </location>
</feature>
<proteinExistence type="predicted"/>
<dbReference type="EMBL" id="BK003729">
    <property type="protein sequence ID" value="DAA02427.1"/>
    <property type="molecule type" value="Genomic_DNA"/>
</dbReference>
<feature type="region of interest" description="Disordered" evidence="1">
    <location>
        <begin position="1"/>
        <end position="25"/>
    </location>
</feature>
<feature type="compositionally biased region" description="Basic and acidic residues" evidence="1">
    <location>
        <begin position="50"/>
        <end position="69"/>
    </location>
</feature>
<evidence type="ECO:0000313" key="2">
    <source>
        <dbReference type="EMBL" id="DAA02427.1"/>
    </source>
</evidence>
<feature type="compositionally biased region" description="Basic and acidic residues" evidence="1">
    <location>
        <begin position="1"/>
        <end position="24"/>
    </location>
</feature>
<dbReference type="AlphaFoldDB" id="Q6IGN7"/>
<protein>
    <submittedName>
        <fullName evidence="2">HDC05823</fullName>
    </submittedName>
</protein>
<name>Q6IGN7_DROME</name>
<sequence>MQKGNDKKDVHIAKGGEAKKEVEGGGRAWLAAIAVGQERVPQGGGGGADGRGDSGIKEMTEGAGRDDAGKGAGSRSEAQAGMSCREKRQSQRQQHTGQVFEIPPAYDSLSPSQRTLR</sequence>
<reference evidence="2" key="1">
    <citation type="journal article" date="2003" name="Genome Biol.">
        <title>An integrated gene annotation and transcriptional profiling approach towards the full gene content of the Drosophila genome.</title>
        <authorList>
            <person name="Hild M."/>
            <person name="Beckmann B."/>
            <person name="Haas S.A."/>
            <person name="Koch B."/>
            <person name="Solovyev V."/>
            <person name="Busold C."/>
            <person name="Fellenberg K."/>
            <person name="Boutros M."/>
            <person name="Vingron M."/>
            <person name="Sauer F."/>
            <person name="Hoheisel J.D."/>
            <person name="Paro R."/>
        </authorList>
    </citation>
    <scope>NUCLEOTIDE SEQUENCE</scope>
</reference>
<accession>Q6IGN7</accession>
<gene>
    <name evidence="2" type="ORF">HDC05823</name>
</gene>